<organism evidence="3 4">
    <name type="scientific">Deinococcus taklimakanensis</name>
    <dbReference type="NCBI Taxonomy" id="536443"/>
    <lineage>
        <taxon>Bacteria</taxon>
        <taxon>Thermotogati</taxon>
        <taxon>Deinococcota</taxon>
        <taxon>Deinococci</taxon>
        <taxon>Deinococcales</taxon>
        <taxon>Deinococcaceae</taxon>
        <taxon>Deinococcus</taxon>
    </lineage>
</organism>
<dbReference type="InterPro" id="IPR050126">
    <property type="entry name" value="Ap4A_hydrolase"/>
</dbReference>
<comment type="caution">
    <text evidence="3">The sequence shown here is derived from an EMBL/GenBank/DDBJ whole genome shotgun (WGS) entry which is preliminary data.</text>
</comment>
<dbReference type="Gene3D" id="3.60.21.10">
    <property type="match status" value="1"/>
</dbReference>
<protein>
    <submittedName>
        <fullName evidence="3">Metallophosphoesterase family protein</fullName>
    </submittedName>
</protein>
<dbReference type="PANTHER" id="PTHR42850:SF2">
    <property type="entry name" value="BLL5683 PROTEIN"/>
    <property type="match status" value="1"/>
</dbReference>
<name>A0ABW5P6A7_9DEIO</name>
<proteinExistence type="inferred from homology"/>
<dbReference type="PANTHER" id="PTHR42850">
    <property type="entry name" value="METALLOPHOSPHOESTERASE"/>
    <property type="match status" value="1"/>
</dbReference>
<evidence type="ECO:0000259" key="2">
    <source>
        <dbReference type="Pfam" id="PF12850"/>
    </source>
</evidence>
<dbReference type="PIRSF" id="PIRSF000883">
    <property type="entry name" value="Pesterase_MJ0912"/>
    <property type="match status" value="1"/>
</dbReference>
<dbReference type="InterPro" id="IPR011152">
    <property type="entry name" value="Pesterase_MJ0912"/>
</dbReference>
<sequence length="253" mass="28029">MTDVRLLLLSDIHANFTALQAVLQHAEQRKYDQVIHLGDALGYGPNPREVLDTLRDLDATCIMGNHDQMLLEYADGKPDTKESIVSIALKWQIQRLSERDLNCVRSWRDGVDDPDVGARYRHGTPVSLDNYTDSVTSAREAFSQWQGRLCFVGHTHVPAVYATLNAPVGEWVKCQQFPDGGSYMVAPSTRVILNPGSVGQPRDGNPHASYAVFDTARAHFEVFRVTYDVARAQTLAREAGLPDVLAARLAIGK</sequence>
<dbReference type="EMBL" id="JBHUMK010000077">
    <property type="protein sequence ID" value="MFD2610740.1"/>
    <property type="molecule type" value="Genomic_DNA"/>
</dbReference>
<feature type="domain" description="Calcineurin-like phosphoesterase" evidence="2">
    <location>
        <begin position="5"/>
        <end position="216"/>
    </location>
</feature>
<accession>A0ABW5P6A7</accession>
<reference evidence="4" key="1">
    <citation type="journal article" date="2019" name="Int. J. Syst. Evol. Microbiol.">
        <title>The Global Catalogue of Microorganisms (GCM) 10K type strain sequencing project: providing services to taxonomists for standard genome sequencing and annotation.</title>
        <authorList>
            <consortium name="The Broad Institute Genomics Platform"/>
            <consortium name="The Broad Institute Genome Sequencing Center for Infectious Disease"/>
            <person name="Wu L."/>
            <person name="Ma J."/>
        </authorList>
    </citation>
    <scope>NUCLEOTIDE SEQUENCE [LARGE SCALE GENOMIC DNA]</scope>
    <source>
        <strain evidence="4">KCTC 33842</strain>
    </source>
</reference>
<dbReference type="SUPFAM" id="SSF56300">
    <property type="entry name" value="Metallo-dependent phosphatases"/>
    <property type="match status" value="1"/>
</dbReference>
<dbReference type="RefSeq" id="WP_386847115.1">
    <property type="nucleotide sequence ID" value="NZ_JBHUMK010000077.1"/>
</dbReference>
<evidence type="ECO:0000256" key="1">
    <source>
        <dbReference type="ARBA" id="ARBA00008950"/>
    </source>
</evidence>
<dbReference type="InterPro" id="IPR024654">
    <property type="entry name" value="Calcineurin-like_PHP_lpxH"/>
</dbReference>
<evidence type="ECO:0000313" key="3">
    <source>
        <dbReference type="EMBL" id="MFD2610740.1"/>
    </source>
</evidence>
<dbReference type="Proteomes" id="UP001597475">
    <property type="component" value="Unassembled WGS sequence"/>
</dbReference>
<evidence type="ECO:0000313" key="4">
    <source>
        <dbReference type="Proteomes" id="UP001597475"/>
    </source>
</evidence>
<keyword evidence="4" id="KW-1185">Reference proteome</keyword>
<gene>
    <name evidence="3" type="ORF">ACFSR9_15060</name>
</gene>
<dbReference type="InterPro" id="IPR029052">
    <property type="entry name" value="Metallo-depent_PP-like"/>
</dbReference>
<comment type="similarity">
    <text evidence="1">Belongs to the metallophosphoesterase superfamily. YfcE family.</text>
</comment>
<dbReference type="CDD" id="cd00838">
    <property type="entry name" value="MPP_superfamily"/>
    <property type="match status" value="1"/>
</dbReference>
<dbReference type="Pfam" id="PF12850">
    <property type="entry name" value="Metallophos_2"/>
    <property type="match status" value="1"/>
</dbReference>